<sequence>MCTVAYQASTSLPYDNLGRATAGLRAALRHRVLDAGDLGLPDWSTLAVTGPEITTDELGRPWFTWTATVLTSP</sequence>
<accession>A0A1I7B6G9</accession>
<dbReference type="Proteomes" id="UP000199546">
    <property type="component" value="Unassembled WGS sequence"/>
</dbReference>
<evidence type="ECO:0000313" key="1">
    <source>
        <dbReference type="EMBL" id="SFT82714.1"/>
    </source>
</evidence>
<proteinExistence type="predicted"/>
<reference evidence="2" key="1">
    <citation type="submission" date="2016-10" db="EMBL/GenBank/DDBJ databases">
        <authorList>
            <person name="Varghese N."/>
            <person name="Submissions S."/>
        </authorList>
    </citation>
    <scope>NUCLEOTIDE SEQUENCE [LARGE SCALE GENOMIC DNA]</scope>
    <source>
        <strain evidence="2">DSM 46136</strain>
    </source>
</reference>
<protein>
    <submittedName>
        <fullName evidence="1">Uncharacterized protein</fullName>
    </submittedName>
</protein>
<gene>
    <name evidence="1" type="ORF">SAMN05660657_03334</name>
</gene>
<name>A0A1I7B6G9_9ACTN</name>
<evidence type="ECO:0000313" key="2">
    <source>
        <dbReference type="Proteomes" id="UP000199546"/>
    </source>
</evidence>
<dbReference type="AlphaFoldDB" id="A0A1I7B6G9"/>
<keyword evidence="2" id="KW-1185">Reference proteome</keyword>
<organism evidence="1 2">
    <name type="scientific">Geodermatophilus amargosae</name>
    <dbReference type="NCBI Taxonomy" id="1296565"/>
    <lineage>
        <taxon>Bacteria</taxon>
        <taxon>Bacillati</taxon>
        <taxon>Actinomycetota</taxon>
        <taxon>Actinomycetes</taxon>
        <taxon>Geodermatophilales</taxon>
        <taxon>Geodermatophilaceae</taxon>
        <taxon>Geodermatophilus</taxon>
    </lineage>
</organism>
<dbReference type="EMBL" id="FPBA01000012">
    <property type="protein sequence ID" value="SFT82714.1"/>
    <property type="molecule type" value="Genomic_DNA"/>
</dbReference>